<dbReference type="InterPro" id="IPR043740">
    <property type="entry name" value="DUF5685"/>
</dbReference>
<dbReference type="RefSeq" id="WP_271715894.1">
    <property type="nucleotide sequence ID" value="NZ_AP024169.1"/>
</dbReference>
<dbReference type="EMBL" id="AP024169">
    <property type="protein sequence ID" value="BCN30694.1"/>
    <property type="molecule type" value="Genomic_DNA"/>
</dbReference>
<dbReference type="Proteomes" id="UP000595897">
    <property type="component" value="Chromosome"/>
</dbReference>
<keyword evidence="2" id="KW-1185">Reference proteome</keyword>
<accession>A0A7R7ID61</accession>
<sequence length="293" mass="35003">MFGYVKVFKPELKMKDFSKYKAYYCGLCRTLKERHGRFGQMTLTYDMTFLIILLTSLYEERTKHELHRCIVHPVKKHDMLINEITEYVSDMNIVLTYYNFRDDWEDEKSVAGFLGAEFIKSDYKRINNKYKRQCKVIKSSLVKLSTYESAKEYSIDLVAGTFGEIMSELFVYRKDRWEDDLRKMGFYLGKYIYIMDAYEDLEKDLEKGSYNPLSALYKKCKPEDYEATCKTMLNMMLAECTNTFERLPLVNDIDILRNILYEGVWTKYDTIQTENKESKENNKTKKCKRNHEK</sequence>
<gene>
    <name evidence="1" type="ORF">bsdtb5_19890</name>
</gene>
<reference evidence="1 2" key="1">
    <citation type="submission" date="2020-11" db="EMBL/GenBank/DDBJ databases">
        <title>Draft genome sequencing of a Lachnospiraceae strain isolated from anoxic soil subjected to BSD treatment.</title>
        <authorList>
            <person name="Uek A."/>
            <person name="Tonouchi A."/>
        </authorList>
    </citation>
    <scope>NUCLEOTIDE SEQUENCE [LARGE SCALE GENOMIC DNA]</scope>
    <source>
        <strain evidence="1 2">TB5</strain>
    </source>
</reference>
<dbReference type="KEGG" id="ahb:bsdtb5_19890"/>
<dbReference type="AlphaFoldDB" id="A0A7R7ID61"/>
<organism evidence="1 2">
    <name type="scientific">Anaeromicropila herbilytica</name>
    <dbReference type="NCBI Taxonomy" id="2785025"/>
    <lineage>
        <taxon>Bacteria</taxon>
        <taxon>Bacillati</taxon>
        <taxon>Bacillota</taxon>
        <taxon>Clostridia</taxon>
        <taxon>Lachnospirales</taxon>
        <taxon>Lachnospiraceae</taxon>
        <taxon>Anaeromicropila</taxon>
    </lineage>
</organism>
<evidence type="ECO:0000313" key="1">
    <source>
        <dbReference type="EMBL" id="BCN30694.1"/>
    </source>
</evidence>
<proteinExistence type="predicted"/>
<evidence type="ECO:0000313" key="2">
    <source>
        <dbReference type="Proteomes" id="UP000595897"/>
    </source>
</evidence>
<protein>
    <submittedName>
        <fullName evidence="1">Uncharacterized protein</fullName>
    </submittedName>
</protein>
<dbReference type="Pfam" id="PF18937">
    <property type="entry name" value="DUF5685"/>
    <property type="match status" value="1"/>
</dbReference>
<name>A0A7R7ID61_9FIRM</name>